<evidence type="ECO:0000256" key="1">
    <source>
        <dbReference type="SAM" id="MobiDB-lite"/>
    </source>
</evidence>
<evidence type="ECO:0000313" key="3">
    <source>
        <dbReference type="Proteomes" id="UP001372834"/>
    </source>
</evidence>
<name>A0AAN8NIW8_POLSC</name>
<organism evidence="2 3">
    <name type="scientific">Polyplax serrata</name>
    <name type="common">Common mouse louse</name>
    <dbReference type="NCBI Taxonomy" id="468196"/>
    <lineage>
        <taxon>Eukaryota</taxon>
        <taxon>Metazoa</taxon>
        <taxon>Ecdysozoa</taxon>
        <taxon>Arthropoda</taxon>
        <taxon>Hexapoda</taxon>
        <taxon>Insecta</taxon>
        <taxon>Pterygota</taxon>
        <taxon>Neoptera</taxon>
        <taxon>Paraneoptera</taxon>
        <taxon>Psocodea</taxon>
        <taxon>Troctomorpha</taxon>
        <taxon>Phthiraptera</taxon>
        <taxon>Anoplura</taxon>
        <taxon>Polyplacidae</taxon>
        <taxon>Polyplax</taxon>
    </lineage>
</organism>
<accession>A0AAN8NIW8</accession>
<gene>
    <name evidence="2" type="ORF">RUM43_014386</name>
</gene>
<reference evidence="2 3" key="1">
    <citation type="submission" date="2023-10" db="EMBL/GenBank/DDBJ databases">
        <title>Genomes of two closely related lineages of the louse Polyplax serrata with different host specificities.</title>
        <authorList>
            <person name="Martinu J."/>
            <person name="Tarabai H."/>
            <person name="Stefka J."/>
            <person name="Hypsa V."/>
        </authorList>
    </citation>
    <scope>NUCLEOTIDE SEQUENCE [LARGE SCALE GENOMIC DNA]</scope>
    <source>
        <strain evidence="2">HR10_N</strain>
    </source>
</reference>
<evidence type="ECO:0000313" key="2">
    <source>
        <dbReference type="EMBL" id="KAK6617377.1"/>
    </source>
</evidence>
<feature type="region of interest" description="Disordered" evidence="1">
    <location>
        <begin position="51"/>
        <end position="75"/>
    </location>
</feature>
<proteinExistence type="predicted"/>
<protein>
    <submittedName>
        <fullName evidence="2">Uncharacterized protein</fullName>
    </submittedName>
</protein>
<comment type="caution">
    <text evidence="2">The sequence shown here is derived from an EMBL/GenBank/DDBJ whole genome shotgun (WGS) entry which is preliminary data.</text>
</comment>
<dbReference type="Proteomes" id="UP001372834">
    <property type="component" value="Unassembled WGS sequence"/>
</dbReference>
<sequence>MLPVGVNRRPQVQEEEVIDACVPHLDGSLFVKDTTDRNSVDANTKTANHNLVSQHQGNGPEVHESTPGVADASANHQVSQRKCNFWQNLEIPKRGCSQLSLPY</sequence>
<dbReference type="AlphaFoldDB" id="A0AAN8NIW8"/>
<dbReference type="EMBL" id="JAWJWE010000044">
    <property type="protein sequence ID" value="KAK6617377.1"/>
    <property type="molecule type" value="Genomic_DNA"/>
</dbReference>